<evidence type="ECO:0000313" key="6">
    <source>
        <dbReference type="EMBL" id="MDX6807539.1"/>
    </source>
</evidence>
<dbReference type="Pfam" id="PF17762">
    <property type="entry name" value="HTH_ParB"/>
    <property type="match status" value="1"/>
</dbReference>
<proteinExistence type="inferred from homology"/>
<dbReference type="Gene3D" id="1.10.10.2830">
    <property type="match status" value="1"/>
</dbReference>
<evidence type="ECO:0000256" key="3">
    <source>
        <dbReference type="ARBA" id="ARBA00023125"/>
    </source>
</evidence>
<sequence>MAEDVIRPRLGRGLAALIGDVGEDERLSERPRNGQRRAPVEFLRANPRNPRKAFTEAELEDLVNSVREKGVVQPILVRSAPGQQGSFEIIAGERRWRAAQRAGLHEVPIVVLEVSDREALELAIIENVQRADLNAIEEAAGYESLVASHGYTQNDLAKIIGKSRSHIANTMRLMKLPEDVREKVRQGALSAGHARALLGLDDPSSAARRIVDEGLTVRDAEAMAQGATSSLRGRKAAVGKDADTAALEKQLSDLLGMDVIIDHKGERGQIQIRYASLDQLDELCRRLKG</sequence>
<comment type="caution">
    <text evidence="6">The sequence shown here is derived from an EMBL/GenBank/DDBJ whole genome shotgun (WGS) entry which is preliminary data.</text>
</comment>
<organism evidence="6 7">
    <name type="scientific">Terrihabitans rhizophilus</name>
    <dbReference type="NCBI Taxonomy" id="3092662"/>
    <lineage>
        <taxon>Bacteria</taxon>
        <taxon>Pseudomonadati</taxon>
        <taxon>Pseudomonadota</taxon>
        <taxon>Alphaproteobacteria</taxon>
        <taxon>Hyphomicrobiales</taxon>
        <taxon>Terrihabitans</taxon>
    </lineage>
</organism>
<protein>
    <submittedName>
        <fullName evidence="6">ParB/RepB/Spo0J family partition protein</fullName>
    </submittedName>
</protein>
<dbReference type="Pfam" id="PF02195">
    <property type="entry name" value="ParB_N"/>
    <property type="match status" value="1"/>
</dbReference>
<dbReference type="PANTHER" id="PTHR33375:SF1">
    <property type="entry name" value="CHROMOSOME-PARTITIONING PROTEIN PARB-RELATED"/>
    <property type="match status" value="1"/>
</dbReference>
<name>A0ABU4RRR4_9HYPH</name>
<dbReference type="RefSeq" id="WP_319845682.1">
    <property type="nucleotide sequence ID" value="NZ_JAXAFJ010000013.1"/>
</dbReference>
<comment type="function">
    <text evidence="4">Involved in chromosome partition. Localize to both poles of the predivisional cell following completion of DNA replication. Binds to the DNA origin of replication.</text>
</comment>
<gene>
    <name evidence="6" type="ORF">SCD90_15845</name>
</gene>
<keyword evidence="7" id="KW-1185">Reference proteome</keyword>
<accession>A0ABU4RRR4</accession>
<evidence type="ECO:0000313" key="7">
    <source>
        <dbReference type="Proteomes" id="UP001274321"/>
    </source>
</evidence>
<comment type="similarity">
    <text evidence="1">Belongs to the ParB family.</text>
</comment>
<dbReference type="PANTHER" id="PTHR33375">
    <property type="entry name" value="CHROMOSOME-PARTITIONING PROTEIN PARB-RELATED"/>
    <property type="match status" value="1"/>
</dbReference>
<dbReference type="InterPro" id="IPR041468">
    <property type="entry name" value="HTH_ParB/Spo0J"/>
</dbReference>
<dbReference type="Gene3D" id="3.90.1530.30">
    <property type="match status" value="1"/>
</dbReference>
<dbReference type="InterPro" id="IPR036086">
    <property type="entry name" value="ParB/Sulfiredoxin_sf"/>
</dbReference>
<dbReference type="InterPro" id="IPR057240">
    <property type="entry name" value="ParB_dimer_C"/>
</dbReference>
<dbReference type="NCBIfam" id="TIGR00180">
    <property type="entry name" value="parB_part"/>
    <property type="match status" value="1"/>
</dbReference>
<keyword evidence="2" id="KW-0159">Chromosome partition</keyword>
<dbReference type="SMART" id="SM00470">
    <property type="entry name" value="ParB"/>
    <property type="match status" value="1"/>
</dbReference>
<dbReference type="EMBL" id="JAXAFJ010000013">
    <property type="protein sequence ID" value="MDX6807539.1"/>
    <property type="molecule type" value="Genomic_DNA"/>
</dbReference>
<evidence type="ECO:0000256" key="4">
    <source>
        <dbReference type="ARBA" id="ARBA00025472"/>
    </source>
</evidence>
<dbReference type="InterPro" id="IPR004437">
    <property type="entry name" value="ParB/RepB/Spo0J"/>
</dbReference>
<evidence type="ECO:0000256" key="2">
    <source>
        <dbReference type="ARBA" id="ARBA00022829"/>
    </source>
</evidence>
<keyword evidence="3" id="KW-0238">DNA-binding</keyword>
<dbReference type="SUPFAM" id="SSF110849">
    <property type="entry name" value="ParB/Sulfiredoxin"/>
    <property type="match status" value="1"/>
</dbReference>
<feature type="domain" description="ParB-like N-terminal" evidence="5">
    <location>
        <begin position="36"/>
        <end position="128"/>
    </location>
</feature>
<dbReference type="InterPro" id="IPR003115">
    <property type="entry name" value="ParB_N"/>
</dbReference>
<evidence type="ECO:0000259" key="5">
    <source>
        <dbReference type="SMART" id="SM00470"/>
    </source>
</evidence>
<dbReference type="CDD" id="cd16393">
    <property type="entry name" value="SPO0J_N"/>
    <property type="match status" value="1"/>
</dbReference>
<reference evidence="6 7" key="1">
    <citation type="submission" date="2023-11" db="EMBL/GenBank/DDBJ databases">
        <authorList>
            <person name="Bao R."/>
        </authorList>
    </citation>
    <scope>NUCLEOTIDE SEQUENCE [LARGE SCALE GENOMIC DNA]</scope>
    <source>
        <strain evidence="6 7">PJ23</strain>
    </source>
</reference>
<dbReference type="Proteomes" id="UP001274321">
    <property type="component" value="Unassembled WGS sequence"/>
</dbReference>
<dbReference type="InterPro" id="IPR050336">
    <property type="entry name" value="Chromosome_partition/occlusion"/>
</dbReference>
<evidence type="ECO:0000256" key="1">
    <source>
        <dbReference type="ARBA" id="ARBA00006295"/>
    </source>
</evidence>
<dbReference type="Pfam" id="PF23552">
    <property type="entry name" value="ParB_C"/>
    <property type="match status" value="1"/>
</dbReference>